<keyword evidence="3" id="KW-1185">Reference proteome</keyword>
<proteinExistence type="predicted"/>
<accession>A0A0E0EKJ0</accession>
<feature type="compositionally biased region" description="Low complexity" evidence="1">
    <location>
        <begin position="47"/>
        <end position="59"/>
    </location>
</feature>
<evidence type="ECO:0000256" key="1">
    <source>
        <dbReference type="SAM" id="MobiDB-lite"/>
    </source>
</evidence>
<feature type="compositionally biased region" description="Basic and acidic residues" evidence="1">
    <location>
        <begin position="60"/>
        <end position="72"/>
    </location>
</feature>
<organism evidence="2">
    <name type="scientific">Oryza meridionalis</name>
    <dbReference type="NCBI Taxonomy" id="40149"/>
    <lineage>
        <taxon>Eukaryota</taxon>
        <taxon>Viridiplantae</taxon>
        <taxon>Streptophyta</taxon>
        <taxon>Embryophyta</taxon>
        <taxon>Tracheophyta</taxon>
        <taxon>Spermatophyta</taxon>
        <taxon>Magnoliopsida</taxon>
        <taxon>Liliopsida</taxon>
        <taxon>Poales</taxon>
        <taxon>Poaceae</taxon>
        <taxon>BOP clade</taxon>
        <taxon>Oryzoideae</taxon>
        <taxon>Oryzeae</taxon>
        <taxon>Oryzinae</taxon>
        <taxon>Oryza</taxon>
    </lineage>
</organism>
<reference evidence="2" key="2">
    <citation type="submission" date="2018-05" db="EMBL/GenBank/DDBJ databases">
        <title>OmerRS3 (Oryza meridionalis Reference Sequence Version 3).</title>
        <authorList>
            <person name="Zhang J."/>
            <person name="Kudrna D."/>
            <person name="Lee S."/>
            <person name="Talag J."/>
            <person name="Welchert J."/>
            <person name="Wing R.A."/>
        </authorList>
    </citation>
    <scope>NUCLEOTIDE SEQUENCE [LARGE SCALE GENOMIC DNA]</scope>
    <source>
        <strain evidence="2">cv. OR44</strain>
    </source>
</reference>
<dbReference type="EnsemblPlants" id="OMERI08G09590.2">
    <property type="protein sequence ID" value="OMERI08G09590.2"/>
    <property type="gene ID" value="OMERI08G09590"/>
</dbReference>
<evidence type="ECO:0000313" key="2">
    <source>
        <dbReference type="EnsemblPlants" id="OMERI08G09590.2"/>
    </source>
</evidence>
<dbReference type="Proteomes" id="UP000008021">
    <property type="component" value="Chromosome 8"/>
</dbReference>
<protein>
    <submittedName>
        <fullName evidence="2">Uncharacterized protein</fullName>
    </submittedName>
</protein>
<feature type="region of interest" description="Disordered" evidence="1">
    <location>
        <begin position="1"/>
        <end position="72"/>
    </location>
</feature>
<reference evidence="2" key="1">
    <citation type="submission" date="2015-04" db="UniProtKB">
        <authorList>
            <consortium name="EnsemblPlants"/>
        </authorList>
    </citation>
    <scope>IDENTIFICATION</scope>
</reference>
<dbReference type="AlphaFoldDB" id="A0A0E0EKJ0"/>
<sequence length="72" mass="7398">MGLLDGESAPLKGDVRKLKPLPPSVIGEQQLGHSDGCGTATTAARHSNNGSSGLSVLNDLSKEVGEGVLRHH</sequence>
<dbReference type="Gramene" id="OMERI08G09590.2">
    <property type="protein sequence ID" value="OMERI08G09590.2"/>
    <property type="gene ID" value="OMERI08G09590"/>
</dbReference>
<name>A0A0E0EKJ0_9ORYZ</name>
<dbReference type="HOGENOM" id="CLU_2726486_0_0_1"/>
<evidence type="ECO:0000313" key="3">
    <source>
        <dbReference type="Proteomes" id="UP000008021"/>
    </source>
</evidence>